<sequence length="44" mass="4967">MNRLIKAITEGVGHSDEKMIVQLCSPVTPNMQHDLNSKLNELNF</sequence>
<reference evidence="1 2" key="1">
    <citation type="submission" date="2024-03" db="EMBL/GenBank/DDBJ databases">
        <title>Mouse gut bacterial collection (mGBC) of GemPharmatech.</title>
        <authorList>
            <person name="He Y."/>
            <person name="Dong L."/>
            <person name="Wu D."/>
            <person name="Gao X."/>
            <person name="Lin Z."/>
        </authorList>
    </citation>
    <scope>NUCLEOTIDE SEQUENCE [LARGE SCALE GENOMIC DNA]</scope>
    <source>
        <strain evidence="1 2">20-218</strain>
    </source>
</reference>
<dbReference type="EMBL" id="JBCLSQ010000022">
    <property type="protein sequence ID" value="MEY8538545.1"/>
    <property type="molecule type" value="Genomic_DNA"/>
</dbReference>
<organism evidence="1 2">
    <name type="scientific">Lactococcus muris</name>
    <dbReference type="NCBI Taxonomy" id="2941330"/>
    <lineage>
        <taxon>Bacteria</taxon>
        <taxon>Bacillati</taxon>
        <taxon>Bacillota</taxon>
        <taxon>Bacilli</taxon>
        <taxon>Lactobacillales</taxon>
        <taxon>Streptococcaceae</taxon>
        <taxon>Lactococcus</taxon>
    </lineage>
</organism>
<name>A0ABV4DAT7_9LACT</name>
<evidence type="ECO:0000313" key="2">
    <source>
        <dbReference type="Proteomes" id="UP001565242"/>
    </source>
</evidence>
<dbReference type="Proteomes" id="UP001565242">
    <property type="component" value="Unassembled WGS sequence"/>
</dbReference>
<accession>A0ABV4DAT7</accession>
<gene>
    <name evidence="1" type="ORF">AALM99_08835</name>
</gene>
<evidence type="ECO:0000313" key="1">
    <source>
        <dbReference type="EMBL" id="MEY8538545.1"/>
    </source>
</evidence>
<protein>
    <submittedName>
        <fullName evidence="1">Uncharacterized protein</fullName>
    </submittedName>
</protein>
<keyword evidence="2" id="KW-1185">Reference proteome</keyword>
<comment type="caution">
    <text evidence="1">The sequence shown here is derived from an EMBL/GenBank/DDBJ whole genome shotgun (WGS) entry which is preliminary data.</text>
</comment>
<dbReference type="RefSeq" id="WP_369918661.1">
    <property type="nucleotide sequence ID" value="NZ_JBCLSQ010000022.1"/>
</dbReference>
<proteinExistence type="predicted"/>